<evidence type="ECO:0000313" key="2">
    <source>
        <dbReference type="EMBL" id="WTP54333.1"/>
    </source>
</evidence>
<name>A0ABZ1JRQ9_9ACTN</name>
<dbReference type="RefSeq" id="WP_328939710.1">
    <property type="nucleotide sequence ID" value="NZ_CP108133.1"/>
</dbReference>
<feature type="region of interest" description="Disordered" evidence="1">
    <location>
        <begin position="1"/>
        <end position="22"/>
    </location>
</feature>
<dbReference type="EMBL" id="CP108133">
    <property type="protein sequence ID" value="WTP54333.1"/>
    <property type="molecule type" value="Genomic_DNA"/>
</dbReference>
<organism evidence="2 3">
    <name type="scientific">Streptomyces tauricus</name>
    <dbReference type="NCBI Taxonomy" id="68274"/>
    <lineage>
        <taxon>Bacteria</taxon>
        <taxon>Bacillati</taxon>
        <taxon>Actinomycetota</taxon>
        <taxon>Actinomycetes</taxon>
        <taxon>Kitasatosporales</taxon>
        <taxon>Streptomycetaceae</taxon>
        <taxon>Streptomyces</taxon>
        <taxon>Streptomyces aurantiacus group</taxon>
    </lineage>
</organism>
<evidence type="ECO:0000256" key="1">
    <source>
        <dbReference type="SAM" id="MobiDB-lite"/>
    </source>
</evidence>
<keyword evidence="3" id="KW-1185">Reference proteome</keyword>
<protein>
    <submittedName>
        <fullName evidence="2">Uncharacterized protein</fullName>
    </submittedName>
</protein>
<accession>A0ABZ1JRQ9</accession>
<evidence type="ECO:0000313" key="3">
    <source>
        <dbReference type="Proteomes" id="UP001432166"/>
    </source>
</evidence>
<gene>
    <name evidence="2" type="ORF">OG288_42030</name>
</gene>
<proteinExistence type="predicted"/>
<reference evidence="2" key="1">
    <citation type="submission" date="2022-10" db="EMBL/GenBank/DDBJ databases">
        <title>The complete genomes of actinobacterial strains from the NBC collection.</title>
        <authorList>
            <person name="Joergensen T.S."/>
            <person name="Alvarez Arevalo M."/>
            <person name="Sterndorff E.B."/>
            <person name="Faurdal D."/>
            <person name="Vuksanovic O."/>
            <person name="Mourched A.-S."/>
            <person name="Charusanti P."/>
            <person name="Shaw S."/>
            <person name="Blin K."/>
            <person name="Weber T."/>
        </authorList>
    </citation>
    <scope>NUCLEOTIDE SEQUENCE</scope>
    <source>
        <strain evidence="2">NBC_00189</strain>
    </source>
</reference>
<dbReference type="Proteomes" id="UP001432166">
    <property type="component" value="Chromosome"/>
</dbReference>
<sequence length="88" mass="9684">MQVQEQEQRRKRVGTPGDPSASAAVLEIVDADEPPLRCFFGTAPRGRPLPPVDRGPVPRMDIGVQTGIRRSSIYWWACVSVSYCGSAR</sequence>